<dbReference type="Pfam" id="PF14215">
    <property type="entry name" value="bHLH-MYC_N"/>
    <property type="match status" value="2"/>
</dbReference>
<evidence type="ECO:0000256" key="2">
    <source>
        <dbReference type="ARBA" id="ARBA00023163"/>
    </source>
</evidence>
<evidence type="ECO:0000259" key="3">
    <source>
        <dbReference type="Pfam" id="PF14215"/>
    </source>
</evidence>
<reference evidence="4 5" key="1">
    <citation type="submission" date="2020-10" db="EMBL/GenBank/DDBJ databases">
        <title>Plant Genome Project.</title>
        <authorList>
            <person name="Zhang R.-G."/>
        </authorList>
    </citation>
    <scope>NUCLEOTIDE SEQUENCE [LARGE SCALE GENOMIC DNA]</scope>
    <source>
        <strain evidence="4">FAFU-HL-1</strain>
        <tissue evidence="4">Leaf</tissue>
    </source>
</reference>
<dbReference type="OrthoDB" id="1876470at2759"/>
<sequence length="384" mass="43084">MEGLPMLNCLLQHTLRSLCSCKDSSNPSKWVYAVFWRILPRNYPPPKWDYGGTALDRSKGNKRNWILVWEDGFCDFYECERAGTGYMKGRFGADVFFKMTHEVYNYGEGLVGKVAADNSHKWVFKETSNTSDPNLISSWNMSIEPQPRAWEFQFNSGIQTIAIISVREGFVQLGSFDKNVEDLNLVISIQRKFSYLQSIPGIFAIQRPYLPIQHPYIIKPSTHTIENQEIAFSVDDKRQITGVKRLFDQRIDDSPIKSINLGWNSPQNGIPGPPFWSIPPLLPTMSCSLGALLSKLPSATPSYSNIEALGTFLLSNNNNSCNSISQRVKVDDLGVTREGQLVSSSHLDAAREEKPTSMKPSLNLPDKVVGFGHLREGESALGLN</sequence>
<dbReference type="EMBL" id="JADGMS010000014">
    <property type="protein sequence ID" value="KAF9668528.1"/>
    <property type="molecule type" value="Genomic_DNA"/>
</dbReference>
<feature type="domain" description="Transcription factor MYC/MYB N-terminal" evidence="3">
    <location>
        <begin position="95"/>
        <end position="193"/>
    </location>
</feature>
<keyword evidence="5" id="KW-1185">Reference proteome</keyword>
<comment type="caution">
    <text evidence="4">The sequence shown here is derived from an EMBL/GenBank/DDBJ whole genome shotgun (WGS) entry which is preliminary data.</text>
</comment>
<name>A0A835MT18_9ROSI</name>
<evidence type="ECO:0000256" key="1">
    <source>
        <dbReference type="ARBA" id="ARBA00023015"/>
    </source>
</evidence>
<dbReference type="AlphaFoldDB" id="A0A835MT18"/>
<protein>
    <recommendedName>
        <fullName evidence="3">Transcription factor MYC/MYB N-terminal domain-containing protein</fullName>
    </recommendedName>
</protein>
<dbReference type="PANTHER" id="PTHR46633:SF6">
    <property type="entry name" value="TRANSCRIPTION FACTOR MYC_MYB N-TERMINAL DOMAIN-CONTAINING PROTEIN"/>
    <property type="match status" value="1"/>
</dbReference>
<gene>
    <name evidence="4" type="ORF">SADUNF_Sadunf14G0012900</name>
</gene>
<dbReference type="PANTHER" id="PTHR46633">
    <property type="entry name" value="TRANSCRIPTION FACTOR MYC/MYB-RELATED"/>
    <property type="match status" value="1"/>
</dbReference>
<evidence type="ECO:0000313" key="5">
    <source>
        <dbReference type="Proteomes" id="UP000657918"/>
    </source>
</evidence>
<keyword evidence="2" id="KW-0804">Transcription</keyword>
<organism evidence="4 5">
    <name type="scientific">Salix dunnii</name>
    <dbReference type="NCBI Taxonomy" id="1413687"/>
    <lineage>
        <taxon>Eukaryota</taxon>
        <taxon>Viridiplantae</taxon>
        <taxon>Streptophyta</taxon>
        <taxon>Embryophyta</taxon>
        <taxon>Tracheophyta</taxon>
        <taxon>Spermatophyta</taxon>
        <taxon>Magnoliopsida</taxon>
        <taxon>eudicotyledons</taxon>
        <taxon>Gunneridae</taxon>
        <taxon>Pentapetalae</taxon>
        <taxon>rosids</taxon>
        <taxon>fabids</taxon>
        <taxon>Malpighiales</taxon>
        <taxon>Salicaceae</taxon>
        <taxon>Saliceae</taxon>
        <taxon>Salix</taxon>
    </lineage>
</organism>
<evidence type="ECO:0000313" key="4">
    <source>
        <dbReference type="EMBL" id="KAF9668528.1"/>
    </source>
</evidence>
<dbReference type="InterPro" id="IPR025610">
    <property type="entry name" value="MYC/MYB_N"/>
</dbReference>
<keyword evidence="1" id="KW-0805">Transcription regulation</keyword>
<proteinExistence type="predicted"/>
<accession>A0A835MT18</accession>
<feature type="domain" description="Transcription factor MYC/MYB N-terminal" evidence="3">
    <location>
        <begin position="11"/>
        <end position="77"/>
    </location>
</feature>
<dbReference type="Proteomes" id="UP000657918">
    <property type="component" value="Unassembled WGS sequence"/>
</dbReference>